<dbReference type="GO" id="GO:0008643">
    <property type="term" value="P:carbohydrate transport"/>
    <property type="evidence" value="ECO:0007669"/>
    <property type="project" value="InterPro"/>
</dbReference>
<keyword evidence="1" id="KW-0812">Transmembrane</keyword>
<dbReference type="PANTHER" id="PTHR11328:SF24">
    <property type="entry name" value="MAJOR FACILITATOR SUPERFAMILY (MFS) PROFILE DOMAIN-CONTAINING PROTEIN"/>
    <property type="match status" value="1"/>
</dbReference>
<dbReference type="Gene3D" id="1.20.1250.20">
    <property type="entry name" value="MFS general substrate transporter like domains"/>
    <property type="match status" value="2"/>
</dbReference>
<sequence length="452" mass="49180">MDNMNSLSATKVSTKEVLAFSMGYMALTLGGLGNSYLSFFWTDIALIPLSAVGMIFLISRIFDGVTDIIIGFMIDKTKSKHGKARPWLLWMLVPSVVSMVALFYMPNISTTGKIIYAFIVYNAVAFFFATATAIPLQTLCSRLSSDGAERLKLNMVAQIFGSAVSVLGNYFVIIGITKFGDGAGGYFKFFGLLSIISGILILIAFAGTKEKVEASKKSDEKKLTLGEGFKLLFSNKYWIWVTLLQVSSWLFPAFMAINIYYMIWIYKDPSLMGPFMSLIFFAMFVSIMILTPLSQKIGKDKTAFLGMFLQVIGGLIPLVNLTSLPILMASAVFRGAGPAAMLGTRLAFTADVVEYGEWKNGTRTEGLIYSGTSMGQKIGMGLGGLIVTIMLGIGGYVGGAATQTPAALNSIVFTFTWLSALASALAVVCLFFLGKLQKQMPEIMRDLDARKQ</sequence>
<feature type="transmembrane region" description="Helical" evidence="1">
    <location>
        <begin position="21"/>
        <end position="41"/>
    </location>
</feature>
<feature type="transmembrane region" description="Helical" evidence="1">
    <location>
        <begin position="411"/>
        <end position="434"/>
    </location>
</feature>
<feature type="transmembrane region" description="Helical" evidence="1">
    <location>
        <begin position="378"/>
        <end position="399"/>
    </location>
</feature>
<accession>A0A6A7K755</accession>
<proteinExistence type="predicted"/>
<feature type="transmembrane region" description="Helical" evidence="1">
    <location>
        <begin position="271"/>
        <end position="290"/>
    </location>
</feature>
<evidence type="ECO:0000256" key="1">
    <source>
        <dbReference type="SAM" id="Phobius"/>
    </source>
</evidence>
<feature type="transmembrane region" description="Helical" evidence="1">
    <location>
        <begin position="237"/>
        <end position="265"/>
    </location>
</feature>
<gene>
    <name evidence="2" type="ORF">GC105_05560</name>
</gene>
<name>A0A6A7K755_9FIRM</name>
<dbReference type="InterPro" id="IPR001927">
    <property type="entry name" value="Na/Gal_symport"/>
</dbReference>
<evidence type="ECO:0000313" key="2">
    <source>
        <dbReference type="EMBL" id="MPW25254.1"/>
    </source>
</evidence>
<feature type="transmembrane region" description="Helical" evidence="1">
    <location>
        <begin position="47"/>
        <end position="75"/>
    </location>
</feature>
<evidence type="ECO:0000313" key="3">
    <source>
        <dbReference type="Proteomes" id="UP000440004"/>
    </source>
</evidence>
<dbReference type="NCBIfam" id="TIGR00792">
    <property type="entry name" value="gph"/>
    <property type="match status" value="1"/>
</dbReference>
<keyword evidence="1" id="KW-0472">Membrane</keyword>
<organism evidence="2 3">
    <name type="scientific">Alkalibaculum sporogenes</name>
    <dbReference type="NCBI Taxonomy" id="2655001"/>
    <lineage>
        <taxon>Bacteria</taxon>
        <taxon>Bacillati</taxon>
        <taxon>Bacillota</taxon>
        <taxon>Clostridia</taxon>
        <taxon>Eubacteriales</taxon>
        <taxon>Eubacteriaceae</taxon>
        <taxon>Alkalibaculum</taxon>
    </lineage>
</organism>
<dbReference type="GO" id="GO:0005886">
    <property type="term" value="C:plasma membrane"/>
    <property type="evidence" value="ECO:0007669"/>
    <property type="project" value="TreeGrafter"/>
</dbReference>
<reference evidence="2 3" key="1">
    <citation type="submission" date="2019-10" db="EMBL/GenBank/DDBJ databases">
        <title>Alkalibaculum tamaniensis sp.nov., a new alkaliphilic acetogen, isolated on methoxylated aromatics from a mud volcano.</title>
        <authorList>
            <person name="Khomyakova M.A."/>
            <person name="Merkel A.Y."/>
            <person name="Bonch-Osmolovskaya E.A."/>
            <person name="Slobodkin A.I."/>
        </authorList>
    </citation>
    <scope>NUCLEOTIDE SEQUENCE [LARGE SCALE GENOMIC DNA]</scope>
    <source>
        <strain evidence="2 3">M08DMB</strain>
    </source>
</reference>
<feature type="transmembrane region" description="Helical" evidence="1">
    <location>
        <begin position="189"/>
        <end position="208"/>
    </location>
</feature>
<keyword evidence="3" id="KW-1185">Reference proteome</keyword>
<feature type="transmembrane region" description="Helical" evidence="1">
    <location>
        <begin position="114"/>
        <end position="134"/>
    </location>
</feature>
<dbReference type="CDD" id="cd17332">
    <property type="entry name" value="MFS_MelB_like"/>
    <property type="match status" value="1"/>
</dbReference>
<feature type="transmembrane region" description="Helical" evidence="1">
    <location>
        <begin position="87"/>
        <end position="108"/>
    </location>
</feature>
<dbReference type="InterPro" id="IPR039672">
    <property type="entry name" value="MFS_2"/>
</dbReference>
<dbReference type="AlphaFoldDB" id="A0A6A7K755"/>
<dbReference type="SUPFAM" id="SSF103473">
    <property type="entry name" value="MFS general substrate transporter"/>
    <property type="match status" value="1"/>
</dbReference>
<dbReference type="EMBL" id="WHNX01000006">
    <property type="protein sequence ID" value="MPW25254.1"/>
    <property type="molecule type" value="Genomic_DNA"/>
</dbReference>
<dbReference type="PANTHER" id="PTHR11328">
    <property type="entry name" value="MAJOR FACILITATOR SUPERFAMILY DOMAIN-CONTAINING PROTEIN"/>
    <property type="match status" value="1"/>
</dbReference>
<dbReference type="Proteomes" id="UP000440004">
    <property type="component" value="Unassembled WGS sequence"/>
</dbReference>
<dbReference type="InterPro" id="IPR036259">
    <property type="entry name" value="MFS_trans_sf"/>
</dbReference>
<comment type="caution">
    <text evidence="2">The sequence shown here is derived from an EMBL/GenBank/DDBJ whole genome shotgun (WGS) entry which is preliminary data.</text>
</comment>
<dbReference type="RefSeq" id="WP_152802562.1">
    <property type="nucleotide sequence ID" value="NZ_WHNX01000006.1"/>
</dbReference>
<protein>
    <submittedName>
        <fullName evidence="2">MFS transporter</fullName>
    </submittedName>
</protein>
<dbReference type="GO" id="GO:0015293">
    <property type="term" value="F:symporter activity"/>
    <property type="evidence" value="ECO:0007669"/>
    <property type="project" value="InterPro"/>
</dbReference>
<dbReference type="GO" id="GO:0006814">
    <property type="term" value="P:sodium ion transport"/>
    <property type="evidence" value="ECO:0007669"/>
    <property type="project" value="InterPro"/>
</dbReference>
<dbReference type="Pfam" id="PF13347">
    <property type="entry name" value="MFS_2"/>
    <property type="match status" value="1"/>
</dbReference>
<feature type="transmembrane region" description="Helical" evidence="1">
    <location>
        <begin position="155"/>
        <end position="177"/>
    </location>
</feature>
<keyword evidence="1" id="KW-1133">Transmembrane helix</keyword>